<dbReference type="InterPro" id="IPR002831">
    <property type="entry name" value="Tscrpt_reg_TrmB_N"/>
</dbReference>
<accession>A0A0M9ARR0</accession>
<dbReference type="InterPro" id="IPR011991">
    <property type="entry name" value="ArsR-like_HTH"/>
</dbReference>
<feature type="domain" description="Transcription regulator TrmB N-terminal" evidence="2">
    <location>
        <begin position="19"/>
        <end position="94"/>
    </location>
</feature>
<dbReference type="RefSeq" id="WP_053770106.1">
    <property type="nucleotide sequence ID" value="NZ_LIST01000001.1"/>
</dbReference>
<reference evidence="3 4" key="1">
    <citation type="submission" date="2015-08" db="EMBL/GenBank/DDBJ databases">
        <title>Genomes of Isolates from Cabo Rojo, PR.</title>
        <authorList>
            <person name="Sanchez-Nieves R.L."/>
            <person name="Montalvo-Rodriguez R."/>
        </authorList>
    </citation>
    <scope>NUCLEOTIDE SEQUENCE [LARGE SCALE GENOMIC DNA]</scope>
    <source>
        <strain evidence="3 4">5</strain>
    </source>
</reference>
<evidence type="ECO:0000259" key="2">
    <source>
        <dbReference type="Pfam" id="PF01978"/>
    </source>
</evidence>
<feature type="compositionally biased region" description="Basic and acidic residues" evidence="1">
    <location>
        <begin position="120"/>
        <end position="134"/>
    </location>
</feature>
<dbReference type="Proteomes" id="UP000037747">
    <property type="component" value="Unassembled WGS sequence"/>
</dbReference>
<dbReference type="SUPFAM" id="SSF46785">
    <property type="entry name" value="Winged helix' DNA-binding domain"/>
    <property type="match status" value="1"/>
</dbReference>
<dbReference type="Pfam" id="PF01978">
    <property type="entry name" value="TrmB"/>
    <property type="match status" value="1"/>
</dbReference>
<evidence type="ECO:0000313" key="3">
    <source>
        <dbReference type="EMBL" id="KOX97402.1"/>
    </source>
</evidence>
<dbReference type="Gene3D" id="1.10.10.10">
    <property type="entry name" value="Winged helix-like DNA-binding domain superfamily/Winged helix DNA-binding domain"/>
    <property type="match status" value="1"/>
</dbReference>
<dbReference type="InterPro" id="IPR036388">
    <property type="entry name" value="WH-like_DNA-bd_sf"/>
</dbReference>
<evidence type="ECO:0000313" key="4">
    <source>
        <dbReference type="Proteomes" id="UP000037747"/>
    </source>
</evidence>
<feature type="region of interest" description="Disordered" evidence="1">
    <location>
        <begin position="120"/>
        <end position="140"/>
    </location>
</feature>
<dbReference type="PATRIC" id="fig|1705389.3.peg.327"/>
<organism evidence="3 4">
    <name type="scientific">Halorubrum tropicale</name>
    <dbReference type="NCBI Taxonomy" id="1765655"/>
    <lineage>
        <taxon>Archaea</taxon>
        <taxon>Methanobacteriati</taxon>
        <taxon>Methanobacteriota</taxon>
        <taxon>Stenosarchaea group</taxon>
        <taxon>Halobacteria</taxon>
        <taxon>Halobacteriales</taxon>
        <taxon>Haloferacaceae</taxon>
        <taxon>Halorubrum</taxon>
    </lineage>
</organism>
<protein>
    <submittedName>
        <fullName evidence="3">TrmB family transcriptional regulator</fullName>
    </submittedName>
</protein>
<dbReference type="OrthoDB" id="9141at2157"/>
<name>A0A0M9ARR0_9EURY</name>
<sequence>MTASVREDLERDMEWPDVLECIHGLNDRDRAVFRALQRADEGLTVDDVADRLGCERSTAHRSISRLVEVDLVVRRQVNYDHGGYYYVYRPRAPEAIAREMRRLLNSWYATVGRLVQEFEDRYGQEPDGSEDRTAQPDPEA</sequence>
<keyword evidence="4" id="KW-1185">Reference proteome</keyword>
<dbReference type="STRING" id="1765655.AMR74_00380"/>
<comment type="caution">
    <text evidence="3">The sequence shown here is derived from an EMBL/GenBank/DDBJ whole genome shotgun (WGS) entry which is preliminary data.</text>
</comment>
<dbReference type="InterPro" id="IPR036390">
    <property type="entry name" value="WH_DNA-bd_sf"/>
</dbReference>
<evidence type="ECO:0000256" key="1">
    <source>
        <dbReference type="SAM" id="MobiDB-lite"/>
    </source>
</evidence>
<dbReference type="EMBL" id="LIST01000001">
    <property type="protein sequence ID" value="KOX97402.1"/>
    <property type="molecule type" value="Genomic_DNA"/>
</dbReference>
<proteinExistence type="predicted"/>
<dbReference type="AlphaFoldDB" id="A0A0M9ARR0"/>
<dbReference type="CDD" id="cd00090">
    <property type="entry name" value="HTH_ARSR"/>
    <property type="match status" value="1"/>
</dbReference>
<gene>
    <name evidence="3" type="ORF">AMR74_00380</name>
</gene>